<dbReference type="Proteomes" id="UP000224871">
    <property type="component" value="Unassembled WGS sequence"/>
</dbReference>
<accession>A0A2G0N6G4</accession>
<sequence>MHSVFLPAPDETDTACHEVRDILRHGVSVSAFSEAV</sequence>
<dbReference type="EMBL" id="NIBU01000060">
    <property type="protein sequence ID" value="PHM30276.1"/>
    <property type="molecule type" value="Genomic_DNA"/>
</dbReference>
<name>A0A2G0N6G4_9GAMM</name>
<proteinExistence type="predicted"/>
<evidence type="ECO:0008006" key="3">
    <source>
        <dbReference type="Google" id="ProtNLM"/>
    </source>
</evidence>
<gene>
    <name evidence="1" type="ORF">Xinn_03385</name>
</gene>
<protein>
    <recommendedName>
        <fullName evidence="3">Transposase</fullName>
    </recommendedName>
</protein>
<reference evidence="1 2" key="1">
    <citation type="journal article" date="2017" name="Nat. Microbiol.">
        <title>Natural product diversity associated with the nematode symbionts Photorhabdus and Xenorhabdus.</title>
        <authorList>
            <person name="Tobias N.J."/>
            <person name="Wolff H."/>
            <person name="Djahanschiri B."/>
            <person name="Grundmann F."/>
            <person name="Kronenwerth M."/>
            <person name="Shi Y.M."/>
            <person name="Simonyi S."/>
            <person name="Grun P."/>
            <person name="Shapiro-Ilan D."/>
            <person name="Pidot S.J."/>
            <person name="Stinear T.P."/>
            <person name="Ebersberger I."/>
            <person name="Bode H.B."/>
        </authorList>
    </citation>
    <scope>NUCLEOTIDE SEQUENCE [LARGE SCALE GENOMIC DNA]</scope>
    <source>
        <strain evidence="1 2">DSM 16336</strain>
    </source>
</reference>
<evidence type="ECO:0000313" key="1">
    <source>
        <dbReference type="EMBL" id="PHM30276.1"/>
    </source>
</evidence>
<comment type="caution">
    <text evidence="1">The sequence shown here is derived from an EMBL/GenBank/DDBJ whole genome shotgun (WGS) entry which is preliminary data.</text>
</comment>
<keyword evidence="2" id="KW-1185">Reference proteome</keyword>
<organism evidence="1 2">
    <name type="scientific">Xenorhabdus innexi</name>
    <dbReference type="NCBI Taxonomy" id="290109"/>
    <lineage>
        <taxon>Bacteria</taxon>
        <taxon>Pseudomonadati</taxon>
        <taxon>Pseudomonadota</taxon>
        <taxon>Gammaproteobacteria</taxon>
        <taxon>Enterobacterales</taxon>
        <taxon>Morganellaceae</taxon>
        <taxon>Xenorhabdus</taxon>
    </lineage>
</organism>
<evidence type="ECO:0000313" key="2">
    <source>
        <dbReference type="Proteomes" id="UP000224871"/>
    </source>
</evidence>